<evidence type="ECO:0000313" key="3">
    <source>
        <dbReference type="EMBL" id="GAA2425542.1"/>
    </source>
</evidence>
<name>A0ABN3JA39_9ACTN</name>
<keyword evidence="4" id="KW-1185">Reference proteome</keyword>
<protein>
    <submittedName>
        <fullName evidence="3">DUF4191 domain-containing protein</fullName>
    </submittedName>
</protein>
<keyword evidence="2" id="KW-0812">Transmembrane</keyword>
<proteinExistence type="predicted"/>
<organism evidence="3 4">
    <name type="scientific">Actinomadura vinacea</name>
    <dbReference type="NCBI Taxonomy" id="115336"/>
    <lineage>
        <taxon>Bacteria</taxon>
        <taxon>Bacillati</taxon>
        <taxon>Actinomycetota</taxon>
        <taxon>Actinomycetes</taxon>
        <taxon>Streptosporangiales</taxon>
        <taxon>Thermomonosporaceae</taxon>
        <taxon>Actinomadura</taxon>
    </lineage>
</organism>
<accession>A0ABN3JA39</accession>
<comment type="caution">
    <text evidence="3">The sequence shown here is derived from an EMBL/GenBank/DDBJ whole genome shotgun (WGS) entry which is preliminary data.</text>
</comment>
<reference evidence="3 4" key="1">
    <citation type="journal article" date="2019" name="Int. J. Syst. Evol. Microbiol.">
        <title>The Global Catalogue of Microorganisms (GCM) 10K type strain sequencing project: providing services to taxonomists for standard genome sequencing and annotation.</title>
        <authorList>
            <consortium name="The Broad Institute Genomics Platform"/>
            <consortium name="The Broad Institute Genome Sequencing Center for Infectious Disease"/>
            <person name="Wu L."/>
            <person name="Ma J."/>
        </authorList>
    </citation>
    <scope>NUCLEOTIDE SEQUENCE [LARGE SCALE GENOMIC DNA]</scope>
    <source>
        <strain evidence="3 4">JCM 3325</strain>
    </source>
</reference>
<sequence length="233" mass="25132">MVMSKKPTDGAQERPGRLKQIRMVAQVLRQADPKALPIVFAAAIGTLVVVILIGLLIDQLFFTIPLGILAAAAVGMIVFGQMAQRAQYKVIAGQPGAAAAILKNMRGGWTVTEAVSGNRNLDMVHRAVGRAGVVLVSEGPRNRVGPLLGAEKKRISRAAQQVPIYDVQVGTDEGQIPVDKLQRHLMKLPRNLTKGQVAELNDRLQALPRSMQMPKGPIPKGVRMPKGPKPKTR</sequence>
<feature type="transmembrane region" description="Helical" evidence="2">
    <location>
        <begin position="35"/>
        <end position="54"/>
    </location>
</feature>
<evidence type="ECO:0000256" key="2">
    <source>
        <dbReference type="SAM" id="Phobius"/>
    </source>
</evidence>
<keyword evidence="2" id="KW-1133">Transmembrane helix</keyword>
<dbReference type="Pfam" id="PF13829">
    <property type="entry name" value="DUF4191"/>
    <property type="match status" value="1"/>
</dbReference>
<dbReference type="Proteomes" id="UP001501231">
    <property type="component" value="Unassembled WGS sequence"/>
</dbReference>
<keyword evidence="2" id="KW-0472">Membrane</keyword>
<evidence type="ECO:0000256" key="1">
    <source>
        <dbReference type="SAM" id="MobiDB-lite"/>
    </source>
</evidence>
<feature type="transmembrane region" description="Helical" evidence="2">
    <location>
        <begin position="60"/>
        <end position="79"/>
    </location>
</feature>
<dbReference type="InterPro" id="IPR025445">
    <property type="entry name" value="DUF4191"/>
</dbReference>
<gene>
    <name evidence="3" type="ORF">GCM10010191_42380</name>
</gene>
<feature type="region of interest" description="Disordered" evidence="1">
    <location>
        <begin position="207"/>
        <end position="233"/>
    </location>
</feature>
<evidence type="ECO:0000313" key="4">
    <source>
        <dbReference type="Proteomes" id="UP001501231"/>
    </source>
</evidence>
<dbReference type="EMBL" id="BAAARW010000015">
    <property type="protein sequence ID" value="GAA2425542.1"/>
    <property type="molecule type" value="Genomic_DNA"/>
</dbReference>